<dbReference type="PANTHER" id="PTHR33782:SF13">
    <property type="entry name" value="BY GENSCAN AND GENEFINDER"/>
    <property type="match status" value="1"/>
</dbReference>
<accession>A0AAP0M1S2</accession>
<reference evidence="2 3" key="1">
    <citation type="submission" date="2024-05" db="EMBL/GenBank/DDBJ databases">
        <title>Haplotype-resolved chromosome-level genome assembly of Huyou (Citrus changshanensis).</title>
        <authorList>
            <person name="Miao C."/>
            <person name="Chen W."/>
            <person name="Wu Y."/>
            <person name="Wang L."/>
            <person name="Zhao S."/>
            <person name="Grierson D."/>
            <person name="Xu C."/>
            <person name="Chen K."/>
        </authorList>
    </citation>
    <scope>NUCLEOTIDE SEQUENCE [LARGE SCALE GENOMIC DNA]</scope>
    <source>
        <strain evidence="2">01-14</strain>
        <tissue evidence="2">Leaf</tissue>
    </source>
</reference>
<proteinExistence type="predicted"/>
<keyword evidence="1" id="KW-0812">Transmembrane</keyword>
<dbReference type="AlphaFoldDB" id="A0AAP0M1S2"/>
<name>A0AAP0M1S2_9ROSI</name>
<keyword evidence="1" id="KW-1133">Transmembrane helix</keyword>
<feature type="transmembrane region" description="Helical" evidence="1">
    <location>
        <begin position="112"/>
        <end position="136"/>
    </location>
</feature>
<keyword evidence="3" id="KW-1185">Reference proteome</keyword>
<keyword evidence="1" id="KW-0472">Membrane</keyword>
<gene>
    <name evidence="2" type="ORF">WN944_005177</name>
</gene>
<comment type="caution">
    <text evidence="2">The sequence shown here is derived from an EMBL/GenBank/DDBJ whole genome shotgun (WGS) entry which is preliminary data.</text>
</comment>
<organism evidence="2 3">
    <name type="scientific">Citrus x changshan-huyou</name>
    <dbReference type="NCBI Taxonomy" id="2935761"/>
    <lineage>
        <taxon>Eukaryota</taxon>
        <taxon>Viridiplantae</taxon>
        <taxon>Streptophyta</taxon>
        <taxon>Embryophyta</taxon>
        <taxon>Tracheophyta</taxon>
        <taxon>Spermatophyta</taxon>
        <taxon>Magnoliopsida</taxon>
        <taxon>eudicotyledons</taxon>
        <taxon>Gunneridae</taxon>
        <taxon>Pentapetalae</taxon>
        <taxon>rosids</taxon>
        <taxon>malvids</taxon>
        <taxon>Sapindales</taxon>
        <taxon>Rutaceae</taxon>
        <taxon>Aurantioideae</taxon>
        <taxon>Citrus</taxon>
    </lineage>
</organism>
<feature type="transmembrane region" description="Helical" evidence="1">
    <location>
        <begin position="262"/>
        <end position="282"/>
    </location>
</feature>
<dbReference type="EMBL" id="JBCGBO010000006">
    <property type="protein sequence ID" value="KAK9194470.1"/>
    <property type="molecule type" value="Genomic_DNA"/>
</dbReference>
<evidence type="ECO:0008006" key="4">
    <source>
        <dbReference type="Google" id="ProtNLM"/>
    </source>
</evidence>
<dbReference type="Proteomes" id="UP001428341">
    <property type="component" value="Unassembled WGS sequence"/>
</dbReference>
<dbReference type="PANTHER" id="PTHR33782">
    <property type="entry name" value="OS01G0121600 PROTEIN"/>
    <property type="match status" value="1"/>
</dbReference>
<sequence>MEATSLRSSLVFDSLFSSKSPKRNFGSVRRAGAIVSAAGRDSCHWNYRGQLVDENMIVLRKRIHEMKVMERNYEPPAEWMEWEKQYYACYDEFICKLVGFLQTQLMNSRPSFALGMLAVVAMSVPASTFMVILRLLEVANGVLFFYSSATLPSRPEALFSPLPPPRGKKPYTLAMAASSNRGSSSSNSNYKGRHFGGRLVDENMIVLRMRIQETKLSEASDEQLPAYWMKWEQKYYPDYIQDVLEAVGLLQNYLMHLRPSSALGIIALVTLAVLISSGVALVQAVHIAQMIISTFHSG</sequence>
<protein>
    <recommendedName>
        <fullName evidence="4">Mediator of RNA polymerase II transcription subunit</fullName>
    </recommendedName>
</protein>
<evidence type="ECO:0000313" key="3">
    <source>
        <dbReference type="Proteomes" id="UP001428341"/>
    </source>
</evidence>
<evidence type="ECO:0000313" key="2">
    <source>
        <dbReference type="EMBL" id="KAK9194470.1"/>
    </source>
</evidence>
<evidence type="ECO:0000256" key="1">
    <source>
        <dbReference type="SAM" id="Phobius"/>
    </source>
</evidence>